<comment type="caution">
    <text evidence="9">The sequence shown here is derived from an EMBL/GenBank/DDBJ whole genome shotgun (WGS) entry which is preliminary data.</text>
</comment>
<feature type="transmembrane region" description="Helical" evidence="7">
    <location>
        <begin position="7"/>
        <end position="33"/>
    </location>
</feature>
<accession>A0A1E8GKM8</accession>
<dbReference type="PROSITE" id="PS50928">
    <property type="entry name" value="ABC_TM1"/>
    <property type="match status" value="1"/>
</dbReference>
<comment type="subcellular location">
    <subcellularLocation>
        <location evidence="1 7">Cell membrane</location>
        <topology evidence="1 7">Multi-pass membrane protein</topology>
    </subcellularLocation>
</comment>
<dbReference type="OrthoDB" id="9771544at2"/>
<evidence type="ECO:0000313" key="10">
    <source>
        <dbReference type="Proteomes" id="UP000178622"/>
    </source>
</evidence>
<evidence type="ECO:0000256" key="1">
    <source>
        <dbReference type="ARBA" id="ARBA00004651"/>
    </source>
</evidence>
<keyword evidence="10" id="KW-1185">Reference proteome</keyword>
<evidence type="ECO:0000256" key="4">
    <source>
        <dbReference type="ARBA" id="ARBA00022692"/>
    </source>
</evidence>
<dbReference type="Gene3D" id="1.10.3720.10">
    <property type="entry name" value="MetI-like"/>
    <property type="match status" value="1"/>
</dbReference>
<dbReference type="STRING" id="1859473.BG261_05275"/>
<feature type="transmembrane region" description="Helical" evidence="7">
    <location>
        <begin position="236"/>
        <end position="257"/>
    </location>
</feature>
<feature type="transmembrane region" description="Helical" evidence="7">
    <location>
        <begin position="67"/>
        <end position="91"/>
    </location>
</feature>
<dbReference type="PANTHER" id="PTHR43744:SF12">
    <property type="entry name" value="ABC TRANSPORTER PERMEASE PROTEIN MG189-RELATED"/>
    <property type="match status" value="1"/>
</dbReference>
<gene>
    <name evidence="9" type="ORF">BG261_05275</name>
</gene>
<feature type="transmembrane region" description="Helical" evidence="7">
    <location>
        <begin position="103"/>
        <end position="121"/>
    </location>
</feature>
<keyword evidence="2 7" id="KW-0813">Transport</keyword>
<keyword evidence="4 7" id="KW-0812">Transmembrane</keyword>
<dbReference type="CDD" id="cd06261">
    <property type="entry name" value="TM_PBP2"/>
    <property type="match status" value="1"/>
</dbReference>
<feature type="domain" description="ABC transmembrane type-1" evidence="8">
    <location>
        <begin position="68"/>
        <end position="257"/>
    </location>
</feature>
<evidence type="ECO:0000259" key="8">
    <source>
        <dbReference type="PROSITE" id="PS50928"/>
    </source>
</evidence>
<evidence type="ECO:0000313" key="9">
    <source>
        <dbReference type="EMBL" id="OFI48801.1"/>
    </source>
</evidence>
<dbReference type="InterPro" id="IPR000515">
    <property type="entry name" value="MetI-like"/>
</dbReference>
<name>A0A1E8GKM8_9LACT</name>
<keyword evidence="5 7" id="KW-1133">Transmembrane helix</keyword>
<dbReference type="PANTHER" id="PTHR43744">
    <property type="entry name" value="ABC TRANSPORTER PERMEASE PROTEIN MG189-RELATED-RELATED"/>
    <property type="match status" value="1"/>
</dbReference>
<keyword evidence="3" id="KW-1003">Cell membrane</keyword>
<organism evidence="9 10">
    <name type="scientific">Floricoccus tropicus</name>
    <dbReference type="NCBI Taxonomy" id="1859473"/>
    <lineage>
        <taxon>Bacteria</taxon>
        <taxon>Bacillati</taxon>
        <taxon>Bacillota</taxon>
        <taxon>Bacilli</taxon>
        <taxon>Lactobacillales</taxon>
        <taxon>Streptococcaceae</taxon>
        <taxon>Floricoccus</taxon>
    </lineage>
</organism>
<feature type="transmembrane region" description="Helical" evidence="7">
    <location>
        <begin position="133"/>
        <end position="152"/>
    </location>
</feature>
<reference evidence="10" key="1">
    <citation type="submission" date="2016-09" db="EMBL/GenBank/DDBJ databases">
        <title>Draft genome sequence of a novel species of the family Streptococcaceae isolated from flowers.</title>
        <authorList>
            <person name="Chuah L.-O."/>
            <person name="Yap K.-P."/>
            <person name="Thong K.L."/>
            <person name="Liong M.T."/>
            <person name="Ahmad R."/>
            <person name="Rusul G."/>
        </authorList>
    </citation>
    <scope>NUCLEOTIDE SEQUENCE [LARGE SCALE GENOMIC DNA]</scope>
    <source>
        <strain evidence="10">DF1</strain>
    </source>
</reference>
<feature type="transmembrane region" description="Helical" evidence="7">
    <location>
        <begin position="190"/>
        <end position="211"/>
    </location>
</feature>
<dbReference type="GO" id="GO:0005886">
    <property type="term" value="C:plasma membrane"/>
    <property type="evidence" value="ECO:0007669"/>
    <property type="project" value="UniProtKB-SubCell"/>
</dbReference>
<evidence type="ECO:0000256" key="5">
    <source>
        <dbReference type="ARBA" id="ARBA00022989"/>
    </source>
</evidence>
<dbReference type="RefSeq" id="WP_070792734.1">
    <property type="nucleotide sequence ID" value="NZ_MKIR01000023.1"/>
</dbReference>
<sequence length="272" mass="30633">MKKVSTVLSYIFIIVLAIITVFPFIYMILAGLMTYSEATSMPPTFLPKSFQFNNYVQVFQKAPFVRYFFNTVFVSLAVTIATLITSVLASFALTSLQFKGKKIVLFVMVALLMVPYESIIFTNYNTIARMGLLNTYTALIIPFITSIFYIYYLNGYLKGIPATFYKAAKIDGASDLEYIRRILIPLTKPALVTVGILTFISSWNSFLWPLLVTNDKKYRLLNNGLSAFTTESGNDVHLQMAAATLTVIPILIIYFIFRKQIIRGVAKNGIKG</sequence>
<protein>
    <submittedName>
        <fullName evidence="9">Sugar ABC transporter permease</fullName>
    </submittedName>
</protein>
<evidence type="ECO:0000256" key="7">
    <source>
        <dbReference type="RuleBase" id="RU363032"/>
    </source>
</evidence>
<evidence type="ECO:0000256" key="6">
    <source>
        <dbReference type="ARBA" id="ARBA00023136"/>
    </source>
</evidence>
<comment type="similarity">
    <text evidence="7">Belongs to the binding-protein-dependent transport system permease family.</text>
</comment>
<dbReference type="AlphaFoldDB" id="A0A1E8GKM8"/>
<dbReference type="SUPFAM" id="SSF161098">
    <property type="entry name" value="MetI-like"/>
    <property type="match status" value="1"/>
</dbReference>
<proteinExistence type="inferred from homology"/>
<dbReference type="Proteomes" id="UP000178622">
    <property type="component" value="Unassembled WGS sequence"/>
</dbReference>
<keyword evidence="6 7" id="KW-0472">Membrane</keyword>
<evidence type="ECO:0000256" key="2">
    <source>
        <dbReference type="ARBA" id="ARBA00022448"/>
    </source>
</evidence>
<dbReference type="EMBL" id="MKIR01000023">
    <property type="protein sequence ID" value="OFI48801.1"/>
    <property type="molecule type" value="Genomic_DNA"/>
</dbReference>
<dbReference type="GO" id="GO:0055085">
    <property type="term" value="P:transmembrane transport"/>
    <property type="evidence" value="ECO:0007669"/>
    <property type="project" value="InterPro"/>
</dbReference>
<dbReference type="InterPro" id="IPR035906">
    <property type="entry name" value="MetI-like_sf"/>
</dbReference>
<evidence type="ECO:0000256" key="3">
    <source>
        <dbReference type="ARBA" id="ARBA00022475"/>
    </source>
</evidence>
<dbReference type="Pfam" id="PF00528">
    <property type="entry name" value="BPD_transp_1"/>
    <property type="match status" value="1"/>
</dbReference>